<keyword evidence="2" id="KW-1185">Reference proteome</keyword>
<reference evidence="2" key="1">
    <citation type="journal article" date="2017" name="Nat. Microbiol.">
        <title>Global analysis of biosynthetic gene clusters reveals vast potential of secondary metabolite production in Penicillium species.</title>
        <authorList>
            <person name="Nielsen J.C."/>
            <person name="Grijseels S."/>
            <person name="Prigent S."/>
            <person name="Ji B."/>
            <person name="Dainat J."/>
            <person name="Nielsen K.F."/>
            <person name="Frisvad J.C."/>
            <person name="Workman M."/>
            <person name="Nielsen J."/>
        </authorList>
    </citation>
    <scope>NUCLEOTIDE SEQUENCE [LARGE SCALE GENOMIC DNA]</scope>
    <source>
        <strain evidence="2">IBT 29486</strain>
    </source>
</reference>
<evidence type="ECO:0000313" key="2">
    <source>
        <dbReference type="Proteomes" id="UP000191518"/>
    </source>
</evidence>
<proteinExistence type="predicted"/>
<comment type="caution">
    <text evidence="1">The sequence shown here is derived from an EMBL/GenBank/DDBJ whole genome shotgun (WGS) entry which is preliminary data.</text>
</comment>
<dbReference type="AlphaFoldDB" id="A0A1V6SB34"/>
<name>A0A1V6SB34_9EURO</name>
<dbReference type="Proteomes" id="UP000191518">
    <property type="component" value="Unassembled WGS sequence"/>
</dbReference>
<accession>A0A1V6SB34</accession>
<gene>
    <name evidence="1" type="ORF">PENVUL_c003G06668</name>
</gene>
<protein>
    <submittedName>
        <fullName evidence="1">Uncharacterized protein</fullName>
    </submittedName>
</protein>
<evidence type="ECO:0000313" key="1">
    <source>
        <dbReference type="EMBL" id="OQE10934.1"/>
    </source>
</evidence>
<sequence length="26" mass="2807">MHFYQSFLTLLAFGASLATAQVLGGY</sequence>
<dbReference type="EMBL" id="MDYP01000003">
    <property type="protein sequence ID" value="OQE10934.1"/>
    <property type="molecule type" value="Genomic_DNA"/>
</dbReference>
<organism evidence="1 2">
    <name type="scientific">Penicillium vulpinum</name>
    <dbReference type="NCBI Taxonomy" id="29845"/>
    <lineage>
        <taxon>Eukaryota</taxon>
        <taxon>Fungi</taxon>
        <taxon>Dikarya</taxon>
        <taxon>Ascomycota</taxon>
        <taxon>Pezizomycotina</taxon>
        <taxon>Eurotiomycetes</taxon>
        <taxon>Eurotiomycetidae</taxon>
        <taxon>Eurotiales</taxon>
        <taxon>Aspergillaceae</taxon>
        <taxon>Penicillium</taxon>
    </lineage>
</organism>